<comment type="similarity">
    <text evidence="1">Belongs to the universal ribosomal protein uL30 family.</text>
</comment>
<sequence>MAKVTITWKKSTIGRPPRQERIIKALGFHRLNDTVCHEDSPQIMGMVNSISHLLEWTVEE</sequence>
<dbReference type="GO" id="GO:0015934">
    <property type="term" value="C:large ribosomal subunit"/>
    <property type="evidence" value="ECO:0007669"/>
    <property type="project" value="InterPro"/>
</dbReference>
<dbReference type="SUPFAM" id="SSF55129">
    <property type="entry name" value="Ribosomal protein L30p/L7e"/>
    <property type="match status" value="1"/>
</dbReference>
<dbReference type="NCBIfam" id="TIGR01308">
    <property type="entry name" value="rpmD_bact"/>
    <property type="match status" value="1"/>
</dbReference>
<gene>
    <name evidence="5" type="primary">rpmD_33</name>
    <name evidence="5" type="ORF">SDC9_143685</name>
</gene>
<reference evidence="5" key="1">
    <citation type="submission" date="2019-08" db="EMBL/GenBank/DDBJ databases">
        <authorList>
            <person name="Kucharzyk K."/>
            <person name="Murdoch R.W."/>
            <person name="Higgins S."/>
            <person name="Loffler F."/>
        </authorList>
    </citation>
    <scope>NUCLEOTIDE SEQUENCE</scope>
</reference>
<feature type="domain" description="Large ribosomal subunit protein uL30-like ferredoxin-like fold" evidence="4">
    <location>
        <begin position="5"/>
        <end position="53"/>
    </location>
</feature>
<dbReference type="AlphaFoldDB" id="A0A645E4L5"/>
<keyword evidence="3" id="KW-0687">Ribonucleoprotein</keyword>
<comment type="caution">
    <text evidence="5">The sequence shown here is derived from an EMBL/GenBank/DDBJ whole genome shotgun (WGS) entry which is preliminary data.</text>
</comment>
<dbReference type="GO" id="GO:0006412">
    <property type="term" value="P:translation"/>
    <property type="evidence" value="ECO:0007669"/>
    <property type="project" value="InterPro"/>
</dbReference>
<name>A0A645E4L5_9ZZZZ</name>
<organism evidence="5">
    <name type="scientific">bioreactor metagenome</name>
    <dbReference type="NCBI Taxonomy" id="1076179"/>
    <lineage>
        <taxon>unclassified sequences</taxon>
        <taxon>metagenomes</taxon>
        <taxon>ecological metagenomes</taxon>
    </lineage>
</organism>
<dbReference type="GO" id="GO:0003735">
    <property type="term" value="F:structural constituent of ribosome"/>
    <property type="evidence" value="ECO:0007669"/>
    <property type="project" value="InterPro"/>
</dbReference>
<proteinExistence type="inferred from homology"/>
<dbReference type="CDD" id="cd01658">
    <property type="entry name" value="Ribosomal_L30"/>
    <property type="match status" value="1"/>
</dbReference>
<evidence type="ECO:0000256" key="2">
    <source>
        <dbReference type="ARBA" id="ARBA00022980"/>
    </source>
</evidence>
<dbReference type="InterPro" id="IPR005996">
    <property type="entry name" value="Ribosomal_uL30_bac-type"/>
</dbReference>
<accession>A0A645E4L5</accession>
<evidence type="ECO:0000259" key="4">
    <source>
        <dbReference type="Pfam" id="PF00327"/>
    </source>
</evidence>
<dbReference type="EMBL" id="VSSQ01042895">
    <property type="protein sequence ID" value="MPM96521.1"/>
    <property type="molecule type" value="Genomic_DNA"/>
</dbReference>
<protein>
    <submittedName>
        <fullName evidence="5">50S ribosomal protein L30</fullName>
    </submittedName>
</protein>
<evidence type="ECO:0000313" key="5">
    <source>
        <dbReference type="EMBL" id="MPM96521.1"/>
    </source>
</evidence>
<dbReference type="InterPro" id="IPR016082">
    <property type="entry name" value="Ribosomal_uL30_ferredoxin-like"/>
</dbReference>
<dbReference type="HAMAP" id="MF_01371_B">
    <property type="entry name" value="Ribosomal_uL30_B"/>
    <property type="match status" value="1"/>
</dbReference>
<dbReference type="Pfam" id="PF00327">
    <property type="entry name" value="Ribosomal_L30"/>
    <property type="match status" value="1"/>
</dbReference>
<evidence type="ECO:0000256" key="3">
    <source>
        <dbReference type="ARBA" id="ARBA00023274"/>
    </source>
</evidence>
<dbReference type="PIRSF" id="PIRSF002211">
    <property type="entry name" value="Ribosomal_L30_bac-type"/>
    <property type="match status" value="1"/>
</dbReference>
<dbReference type="Gene3D" id="3.30.1390.20">
    <property type="entry name" value="Ribosomal protein L30, ferredoxin-like fold domain"/>
    <property type="match status" value="1"/>
</dbReference>
<keyword evidence="2 5" id="KW-0689">Ribosomal protein</keyword>
<evidence type="ECO:0000256" key="1">
    <source>
        <dbReference type="ARBA" id="ARBA00007594"/>
    </source>
</evidence>
<dbReference type="InterPro" id="IPR036919">
    <property type="entry name" value="Ribo_uL30_ferredoxin-like_sf"/>
</dbReference>